<dbReference type="EMBL" id="JACVVK020000095">
    <property type="protein sequence ID" value="KAK7493223.1"/>
    <property type="molecule type" value="Genomic_DNA"/>
</dbReference>
<name>A0ABD0L124_9CAEN</name>
<proteinExistence type="inferred from homology"/>
<dbReference type="InterPro" id="IPR007276">
    <property type="entry name" value="Nop14"/>
</dbReference>
<evidence type="ECO:0000256" key="1">
    <source>
        <dbReference type="ARBA" id="ARBA00004604"/>
    </source>
</evidence>
<evidence type="ECO:0000256" key="2">
    <source>
        <dbReference type="ARBA" id="ARBA00007466"/>
    </source>
</evidence>
<feature type="compositionally biased region" description="Basic and acidic residues" evidence="8">
    <location>
        <begin position="169"/>
        <end position="206"/>
    </location>
</feature>
<keyword evidence="7" id="KW-0175">Coiled coil</keyword>
<keyword evidence="3" id="KW-0690">Ribosome biogenesis</keyword>
<evidence type="ECO:0000256" key="6">
    <source>
        <dbReference type="ARBA" id="ARBA00024695"/>
    </source>
</evidence>
<feature type="compositionally biased region" description="Basic and acidic residues" evidence="8">
    <location>
        <begin position="8"/>
        <end position="26"/>
    </location>
</feature>
<protein>
    <recommendedName>
        <fullName evidence="11">Nucleolar protein 14</fullName>
    </recommendedName>
</protein>
<comment type="caution">
    <text evidence="9">The sequence shown here is derived from an EMBL/GenBank/DDBJ whole genome shotgun (WGS) entry which is preliminary data.</text>
</comment>
<dbReference type="PANTHER" id="PTHR23183:SF0">
    <property type="entry name" value="NUCLEOLAR PROTEIN 14"/>
    <property type="match status" value="1"/>
</dbReference>
<evidence type="ECO:0000313" key="10">
    <source>
        <dbReference type="Proteomes" id="UP001519460"/>
    </source>
</evidence>
<sequence length="789" mass="90574">MGKKNKKQLADKVRASKVKEKERKPNPFELKINRQKHVVLGRNQNIRGQVGKPGQSRSKAMKRRAKTLLVELKESGKSNSFKDQRLGEKNPSLSADDKAIQRFALERKTQSQRKGRLEEEGEEEQLTHYGQSLADIEKFEDPQDSDPDEDGNISGKMVAQEHFGGFLTRRTEEPGSEKKSWKEKMADLISQSKKEKYERQTEKDDIAKKTQELDEEWKSVHQLLFAKKKSDQPDSKDLRKADDYDISVRKLQFEIKGKPSNRLKSEEEIAKEEAERLKKLEADRKRRMMGESEPSEKGPTHISADSLEDSFDPTDSRKKKFHVMFKDGHLLEKPQKQGKKKQQEQTIKQTVCLFLLLCCLASPADYESLVSLLSGRSMEEQLTVVERLVACHHPSIAEGNKQKLELLFSLLLQYVMEAVVQEKPLVELLDGLTPMLHRLLRYNPDAGSNAVLQFLLDRYDEFQQICQRRGGRGKYMGLDTLLLLKLVHVFFPTSDFRHPVVTPAFYFMADMLGQTPVQNERDVAAGLYLCTVCLEYISLSSRYVPEVINFLHGVLFLAADKDPSKLEKVFPPFKPVGNHIDLLKLKGSIDQVPVLNVTKTLATGVEKQDLDTDEFRISSISTCVHLLQEFSHLYSKLPATPQVFAPVLNMLKKLPTSLYPQGVKESVDMLVATLEKDATRPLTPLTVEKKRPQPLKMFEPRVEEVFDGKKKRKGSRELLEKQRLQHKVKREFKGALREIRKDSCFLAKQQLQDTLEKDNERKRKLSRLYADLSTQEGEFKALKRMKDKS</sequence>
<dbReference type="AlphaFoldDB" id="A0ABD0L124"/>
<evidence type="ECO:0000256" key="3">
    <source>
        <dbReference type="ARBA" id="ARBA00022517"/>
    </source>
</evidence>
<dbReference type="GO" id="GO:0006364">
    <property type="term" value="P:rRNA processing"/>
    <property type="evidence" value="ECO:0007669"/>
    <property type="project" value="UniProtKB-KW"/>
</dbReference>
<dbReference type="GO" id="GO:0005730">
    <property type="term" value="C:nucleolus"/>
    <property type="evidence" value="ECO:0007669"/>
    <property type="project" value="UniProtKB-SubCell"/>
</dbReference>
<comment type="similarity">
    <text evidence="2">Belongs to the NOP14 family.</text>
</comment>
<comment type="function">
    <text evidence="6">Involved in nucleolar processing of pre-18S ribosomal RNA. Has a role in the nuclear export of 40S pre-ribosomal subunit to the cytoplasm.</text>
</comment>
<keyword evidence="10" id="KW-1185">Reference proteome</keyword>
<feature type="coiled-coil region" evidence="7">
    <location>
        <begin position="748"/>
        <end position="775"/>
    </location>
</feature>
<feature type="compositionally biased region" description="Basic and acidic residues" evidence="8">
    <location>
        <begin position="71"/>
        <end position="88"/>
    </location>
</feature>
<feature type="compositionally biased region" description="Acidic residues" evidence="8">
    <location>
        <begin position="142"/>
        <end position="151"/>
    </location>
</feature>
<keyword evidence="4" id="KW-0698">rRNA processing</keyword>
<feature type="compositionally biased region" description="Basic and acidic residues" evidence="8">
    <location>
        <begin position="95"/>
        <end position="109"/>
    </location>
</feature>
<evidence type="ECO:0000256" key="5">
    <source>
        <dbReference type="ARBA" id="ARBA00023242"/>
    </source>
</evidence>
<reference evidence="9 10" key="1">
    <citation type="journal article" date="2023" name="Sci. Data">
        <title>Genome assembly of the Korean intertidal mud-creeper Batillaria attramentaria.</title>
        <authorList>
            <person name="Patra A.K."/>
            <person name="Ho P.T."/>
            <person name="Jun S."/>
            <person name="Lee S.J."/>
            <person name="Kim Y."/>
            <person name="Won Y.J."/>
        </authorList>
    </citation>
    <scope>NUCLEOTIDE SEQUENCE [LARGE SCALE GENOMIC DNA]</scope>
    <source>
        <strain evidence="9">Wonlab-2016</strain>
    </source>
</reference>
<evidence type="ECO:0000256" key="7">
    <source>
        <dbReference type="SAM" id="Coils"/>
    </source>
</evidence>
<evidence type="ECO:0008006" key="11">
    <source>
        <dbReference type="Google" id="ProtNLM"/>
    </source>
</evidence>
<dbReference type="Proteomes" id="UP001519460">
    <property type="component" value="Unassembled WGS sequence"/>
</dbReference>
<gene>
    <name evidence="9" type="ORF">BaRGS_00015560</name>
</gene>
<evidence type="ECO:0000256" key="8">
    <source>
        <dbReference type="SAM" id="MobiDB-lite"/>
    </source>
</evidence>
<accession>A0ABD0L124</accession>
<dbReference type="Pfam" id="PF04147">
    <property type="entry name" value="Nop14"/>
    <property type="match status" value="2"/>
</dbReference>
<dbReference type="PANTHER" id="PTHR23183">
    <property type="entry name" value="NOP14"/>
    <property type="match status" value="1"/>
</dbReference>
<feature type="region of interest" description="Disordered" evidence="8">
    <location>
        <begin position="41"/>
        <end position="206"/>
    </location>
</feature>
<keyword evidence="5" id="KW-0539">Nucleus</keyword>
<evidence type="ECO:0000313" key="9">
    <source>
        <dbReference type="EMBL" id="KAK7493223.1"/>
    </source>
</evidence>
<feature type="region of interest" description="Disordered" evidence="8">
    <location>
        <begin position="1"/>
        <end position="28"/>
    </location>
</feature>
<organism evidence="9 10">
    <name type="scientific">Batillaria attramentaria</name>
    <dbReference type="NCBI Taxonomy" id="370345"/>
    <lineage>
        <taxon>Eukaryota</taxon>
        <taxon>Metazoa</taxon>
        <taxon>Spiralia</taxon>
        <taxon>Lophotrochozoa</taxon>
        <taxon>Mollusca</taxon>
        <taxon>Gastropoda</taxon>
        <taxon>Caenogastropoda</taxon>
        <taxon>Sorbeoconcha</taxon>
        <taxon>Cerithioidea</taxon>
        <taxon>Batillariidae</taxon>
        <taxon>Batillaria</taxon>
    </lineage>
</organism>
<feature type="compositionally biased region" description="Basic and acidic residues" evidence="8">
    <location>
        <begin position="280"/>
        <end position="299"/>
    </location>
</feature>
<evidence type="ECO:0000256" key="4">
    <source>
        <dbReference type="ARBA" id="ARBA00022552"/>
    </source>
</evidence>
<feature type="region of interest" description="Disordered" evidence="8">
    <location>
        <begin position="280"/>
        <end position="316"/>
    </location>
</feature>
<comment type="subcellular location">
    <subcellularLocation>
        <location evidence="1">Nucleus</location>
        <location evidence="1">Nucleolus</location>
    </subcellularLocation>
</comment>